<evidence type="ECO:0000259" key="1">
    <source>
        <dbReference type="Pfam" id="PF03184"/>
    </source>
</evidence>
<feature type="domain" description="DDE-1" evidence="1">
    <location>
        <begin position="3"/>
        <end position="99"/>
    </location>
</feature>
<evidence type="ECO:0000313" key="3">
    <source>
        <dbReference type="Proteomes" id="UP000789759"/>
    </source>
</evidence>
<comment type="caution">
    <text evidence="2">The sequence shown here is derived from an EMBL/GenBank/DDBJ whole genome shotgun (WGS) entry which is preliminary data.</text>
</comment>
<reference evidence="2" key="1">
    <citation type="submission" date="2021-06" db="EMBL/GenBank/DDBJ databases">
        <authorList>
            <person name="Kallberg Y."/>
            <person name="Tangrot J."/>
            <person name="Rosling A."/>
        </authorList>
    </citation>
    <scope>NUCLEOTIDE SEQUENCE</scope>
    <source>
        <strain evidence="2">FL966</strain>
    </source>
</reference>
<organism evidence="2 3">
    <name type="scientific">Cetraspora pellucida</name>
    <dbReference type="NCBI Taxonomy" id="1433469"/>
    <lineage>
        <taxon>Eukaryota</taxon>
        <taxon>Fungi</taxon>
        <taxon>Fungi incertae sedis</taxon>
        <taxon>Mucoromycota</taxon>
        <taxon>Glomeromycotina</taxon>
        <taxon>Glomeromycetes</taxon>
        <taxon>Diversisporales</taxon>
        <taxon>Gigasporaceae</taxon>
        <taxon>Cetraspora</taxon>
    </lineage>
</organism>
<evidence type="ECO:0000313" key="2">
    <source>
        <dbReference type="EMBL" id="CAG8677585.1"/>
    </source>
</evidence>
<dbReference type="EMBL" id="CAJVQA010008813">
    <property type="protein sequence ID" value="CAG8677585.1"/>
    <property type="molecule type" value="Genomic_DNA"/>
</dbReference>
<sequence length="175" mass="20220">MASRKVILLVDGAKSHSWSNLNLHNTTVHCLPPNTTSRLQPMDASIIMSFKHRYHSYFIKWLLNQYKCGKDNKMNVLTAIKYIACAWREILSETVHNCFKHIGILPVIQDNEELVSNYNDDELIKELHMDIEALCLQNVMDLDNFINYPEESDTTEILTDQKILNLTTSVVPEKN</sequence>
<dbReference type="AlphaFoldDB" id="A0A9N9EGG3"/>
<proteinExistence type="predicted"/>
<protein>
    <submittedName>
        <fullName evidence="2">14214_t:CDS:1</fullName>
    </submittedName>
</protein>
<name>A0A9N9EGG3_9GLOM</name>
<dbReference type="GO" id="GO:0003676">
    <property type="term" value="F:nucleic acid binding"/>
    <property type="evidence" value="ECO:0007669"/>
    <property type="project" value="InterPro"/>
</dbReference>
<keyword evidence="3" id="KW-1185">Reference proteome</keyword>
<dbReference type="OrthoDB" id="2429725at2759"/>
<dbReference type="Pfam" id="PF03184">
    <property type="entry name" value="DDE_1"/>
    <property type="match status" value="1"/>
</dbReference>
<accession>A0A9N9EGG3</accession>
<gene>
    <name evidence="2" type="ORF">CPELLU_LOCUS10606</name>
</gene>
<dbReference type="Proteomes" id="UP000789759">
    <property type="component" value="Unassembled WGS sequence"/>
</dbReference>
<dbReference type="InterPro" id="IPR004875">
    <property type="entry name" value="DDE_SF_endonuclease_dom"/>
</dbReference>